<name>A0A1I8HJ58_9PLAT</name>
<dbReference type="PANTHER" id="PTHR11010">
    <property type="entry name" value="PROTEASE S28 PRO-X CARBOXYPEPTIDASE-RELATED"/>
    <property type="match status" value="1"/>
</dbReference>
<evidence type="ECO:0000256" key="1">
    <source>
        <dbReference type="ARBA" id="ARBA00011079"/>
    </source>
</evidence>
<keyword evidence="2" id="KW-0645">Protease</keyword>
<dbReference type="GO" id="GO:0006508">
    <property type="term" value="P:proteolysis"/>
    <property type="evidence" value="ECO:0007669"/>
    <property type="project" value="UniProtKB-KW"/>
</dbReference>
<evidence type="ECO:0000256" key="4">
    <source>
        <dbReference type="ARBA" id="ARBA00022801"/>
    </source>
</evidence>
<dbReference type="GO" id="GO:0008239">
    <property type="term" value="F:dipeptidyl-peptidase activity"/>
    <property type="evidence" value="ECO:0007669"/>
    <property type="project" value="TreeGrafter"/>
</dbReference>
<dbReference type="Pfam" id="PF05577">
    <property type="entry name" value="Peptidase_S28"/>
    <property type="match status" value="1"/>
</dbReference>
<accession>A0A1I8HJ58</accession>
<dbReference type="Gene3D" id="1.20.120.980">
    <property type="entry name" value="Serine carboxypeptidase S28, SKS domain"/>
    <property type="match status" value="1"/>
</dbReference>
<dbReference type="Proteomes" id="UP000095280">
    <property type="component" value="Unplaced"/>
</dbReference>
<reference evidence="7" key="1">
    <citation type="submission" date="2016-11" db="UniProtKB">
        <authorList>
            <consortium name="WormBaseParasite"/>
        </authorList>
    </citation>
    <scope>IDENTIFICATION</scope>
</reference>
<dbReference type="InterPro" id="IPR008758">
    <property type="entry name" value="Peptidase_S28"/>
</dbReference>
<keyword evidence="3" id="KW-0732">Signal</keyword>
<dbReference type="Gene3D" id="3.40.50.1820">
    <property type="entry name" value="alpha/beta hydrolase"/>
    <property type="match status" value="1"/>
</dbReference>
<dbReference type="STRING" id="282301.A0A1I8HJ58"/>
<keyword evidence="4" id="KW-0378">Hydrolase</keyword>
<sequence length="518" mass="57978">MKLHFAVIGVVFAIATVSDGAFVPYKTAVFNQKIDHFVYSAASGKGFKNNPRFPQRYLYTDKFFDKAKGPIFFYTGNEGPIEGFWNNTGFVHEIAPKFGALVVFAEHRYYGQSLPFGNDSFKQENLQYLTIEQAMADFAVLIHVLRNYVFNIPDRPVIAFGGSYGGMLTQYMRFKYPNLIEGGIVGSAPFYWIANITDTHPETFFADITNVYAGANAKCPTIVRSGFARIRSLVESGQSGMQQVSKAFNLCKPIQNQTDVRQLYGWARNAFVLMAMGDYPYPTEFMAPLPAWPVNASCSAMLKAGDSVSALKAAVEFVYQLPAGQCHDIYQEYVFCADPTGCGTGPESLAWDFQACTEMHLPYGSDNVTDMFPPLAFTPESLVAYCKDKYNVETDVEWLGVLMWGDRIHTASNLVFSNGDLDPWHNGGLLKSIPNSKDLVAVRIPNGAHHLDLRGSNPADPPDVIRARQTHVSYIKKWLTNYENRQGRANPASVGEQHDLMEERQLDSYLHYGQFDRL</sequence>
<keyword evidence="6" id="KW-1185">Reference proteome</keyword>
<keyword evidence="5" id="KW-0325">Glycoprotein</keyword>
<evidence type="ECO:0000256" key="5">
    <source>
        <dbReference type="ARBA" id="ARBA00023180"/>
    </source>
</evidence>
<evidence type="ECO:0000256" key="3">
    <source>
        <dbReference type="ARBA" id="ARBA00022729"/>
    </source>
</evidence>
<dbReference type="OrthoDB" id="2130629at2759"/>
<comment type="similarity">
    <text evidence="1">Belongs to the peptidase S28 family.</text>
</comment>
<dbReference type="SUPFAM" id="SSF53474">
    <property type="entry name" value="alpha/beta-Hydrolases"/>
    <property type="match status" value="2"/>
</dbReference>
<dbReference type="GO" id="GO:0070008">
    <property type="term" value="F:serine-type exopeptidase activity"/>
    <property type="evidence" value="ECO:0007669"/>
    <property type="project" value="InterPro"/>
</dbReference>
<protein>
    <submittedName>
        <fullName evidence="7">Lysosomal Pro-X carboxypeptidase</fullName>
    </submittedName>
</protein>
<evidence type="ECO:0000256" key="2">
    <source>
        <dbReference type="ARBA" id="ARBA00022670"/>
    </source>
</evidence>
<organism evidence="6 7">
    <name type="scientific">Macrostomum lignano</name>
    <dbReference type="NCBI Taxonomy" id="282301"/>
    <lineage>
        <taxon>Eukaryota</taxon>
        <taxon>Metazoa</taxon>
        <taxon>Spiralia</taxon>
        <taxon>Lophotrochozoa</taxon>
        <taxon>Platyhelminthes</taxon>
        <taxon>Rhabditophora</taxon>
        <taxon>Macrostomorpha</taxon>
        <taxon>Macrostomida</taxon>
        <taxon>Macrostomidae</taxon>
        <taxon>Macrostomum</taxon>
    </lineage>
</organism>
<dbReference type="InterPro" id="IPR029058">
    <property type="entry name" value="AB_hydrolase_fold"/>
</dbReference>
<dbReference type="InterPro" id="IPR042269">
    <property type="entry name" value="Ser_carbopepase_S28_SKS"/>
</dbReference>
<proteinExistence type="inferred from homology"/>
<evidence type="ECO:0000313" key="6">
    <source>
        <dbReference type="Proteomes" id="UP000095280"/>
    </source>
</evidence>
<dbReference type="WBParaSite" id="maker-uti_cns_0006503-snap-gene-0.5-mRNA-1">
    <property type="protein sequence ID" value="maker-uti_cns_0006503-snap-gene-0.5-mRNA-1"/>
    <property type="gene ID" value="maker-uti_cns_0006503-snap-gene-0.5"/>
</dbReference>
<evidence type="ECO:0000313" key="7">
    <source>
        <dbReference type="WBParaSite" id="maker-uti_cns_0006503-snap-gene-0.5-mRNA-1"/>
    </source>
</evidence>
<dbReference type="PANTHER" id="PTHR11010:SF107">
    <property type="entry name" value="DIPEPTIDYL PEPTIDASE 2"/>
    <property type="match status" value="1"/>
</dbReference>
<dbReference type="AlphaFoldDB" id="A0A1I8HJ58"/>